<dbReference type="Proteomes" id="UP000324222">
    <property type="component" value="Unassembled WGS sequence"/>
</dbReference>
<reference evidence="1 2" key="1">
    <citation type="submission" date="2019-05" db="EMBL/GenBank/DDBJ databases">
        <title>Another draft genome of Portunus trituberculatus and its Hox gene families provides insights of decapod evolution.</title>
        <authorList>
            <person name="Jeong J.-H."/>
            <person name="Song I."/>
            <person name="Kim S."/>
            <person name="Choi T."/>
            <person name="Kim D."/>
            <person name="Ryu S."/>
            <person name="Kim W."/>
        </authorList>
    </citation>
    <scope>NUCLEOTIDE SEQUENCE [LARGE SCALE GENOMIC DNA]</scope>
    <source>
        <tissue evidence="1">Muscle</tissue>
    </source>
</reference>
<protein>
    <submittedName>
        <fullName evidence="1">Uncharacterized protein</fullName>
    </submittedName>
</protein>
<sequence>MKLALPPFHPHSTFPRPVPSCPVSSSSAKLLTQHIHSLSFLYDCFFPVLFLLISHHFSSSSNPFPSRPVSSSSAKLLTVPFQPRPVPHRPGIADGNVIPGASHDPLLLSSLPCSRPNLSRQFLSAASLGNLVRSSAWSPCLRH</sequence>
<keyword evidence="2" id="KW-1185">Reference proteome</keyword>
<name>A0A5B7EPZ8_PORTR</name>
<comment type="caution">
    <text evidence="1">The sequence shown here is derived from an EMBL/GenBank/DDBJ whole genome shotgun (WGS) entry which is preliminary data.</text>
</comment>
<dbReference type="AlphaFoldDB" id="A0A5B7EPZ8"/>
<gene>
    <name evidence="1" type="ORF">E2C01_028728</name>
</gene>
<evidence type="ECO:0000313" key="2">
    <source>
        <dbReference type="Proteomes" id="UP000324222"/>
    </source>
</evidence>
<dbReference type="EMBL" id="VSRR010003243">
    <property type="protein sequence ID" value="MPC35306.1"/>
    <property type="molecule type" value="Genomic_DNA"/>
</dbReference>
<accession>A0A5B7EPZ8</accession>
<organism evidence="1 2">
    <name type="scientific">Portunus trituberculatus</name>
    <name type="common">Swimming crab</name>
    <name type="synonym">Neptunus trituberculatus</name>
    <dbReference type="NCBI Taxonomy" id="210409"/>
    <lineage>
        <taxon>Eukaryota</taxon>
        <taxon>Metazoa</taxon>
        <taxon>Ecdysozoa</taxon>
        <taxon>Arthropoda</taxon>
        <taxon>Crustacea</taxon>
        <taxon>Multicrustacea</taxon>
        <taxon>Malacostraca</taxon>
        <taxon>Eumalacostraca</taxon>
        <taxon>Eucarida</taxon>
        <taxon>Decapoda</taxon>
        <taxon>Pleocyemata</taxon>
        <taxon>Brachyura</taxon>
        <taxon>Eubrachyura</taxon>
        <taxon>Portunoidea</taxon>
        <taxon>Portunidae</taxon>
        <taxon>Portuninae</taxon>
        <taxon>Portunus</taxon>
    </lineage>
</organism>
<proteinExistence type="predicted"/>
<evidence type="ECO:0000313" key="1">
    <source>
        <dbReference type="EMBL" id="MPC35306.1"/>
    </source>
</evidence>